<comment type="caution">
    <text evidence="2">The sequence shown here is derived from an EMBL/GenBank/DDBJ whole genome shotgun (WGS) entry which is preliminary data.</text>
</comment>
<evidence type="ECO:0000256" key="1">
    <source>
        <dbReference type="SAM" id="MobiDB-lite"/>
    </source>
</evidence>
<feature type="compositionally biased region" description="Basic and acidic residues" evidence="1">
    <location>
        <begin position="55"/>
        <end position="75"/>
    </location>
</feature>
<organism evidence="2 3">
    <name type="scientific">Arabis nemorensis</name>
    <dbReference type="NCBI Taxonomy" id="586526"/>
    <lineage>
        <taxon>Eukaryota</taxon>
        <taxon>Viridiplantae</taxon>
        <taxon>Streptophyta</taxon>
        <taxon>Embryophyta</taxon>
        <taxon>Tracheophyta</taxon>
        <taxon>Spermatophyta</taxon>
        <taxon>Magnoliopsida</taxon>
        <taxon>eudicotyledons</taxon>
        <taxon>Gunneridae</taxon>
        <taxon>Pentapetalae</taxon>
        <taxon>rosids</taxon>
        <taxon>malvids</taxon>
        <taxon>Brassicales</taxon>
        <taxon>Brassicaceae</taxon>
        <taxon>Arabideae</taxon>
        <taxon>Arabis</taxon>
    </lineage>
</organism>
<gene>
    <name evidence="2" type="ORF">ANE_LOCUS13098</name>
</gene>
<reference evidence="2" key="1">
    <citation type="submission" date="2019-07" db="EMBL/GenBank/DDBJ databases">
        <authorList>
            <person name="Dittberner H."/>
        </authorList>
    </citation>
    <scope>NUCLEOTIDE SEQUENCE [LARGE SCALE GENOMIC DNA]</scope>
</reference>
<sequence length="99" mass="11140">MKTVAVNEIRRSKRQACLDVSPVVSLNQKKNKKDVPAENEIAKNVEEEDIGESVEIEKDQVDDESVKEQSPRVQDETIPPPTRSVSNASESLGFYLHYV</sequence>
<dbReference type="Proteomes" id="UP000489600">
    <property type="component" value="Unassembled WGS sequence"/>
</dbReference>
<protein>
    <submittedName>
        <fullName evidence="2">Uncharacterized protein</fullName>
    </submittedName>
</protein>
<accession>A0A565BP53</accession>
<evidence type="ECO:0000313" key="3">
    <source>
        <dbReference type="Proteomes" id="UP000489600"/>
    </source>
</evidence>
<dbReference type="AlphaFoldDB" id="A0A565BP53"/>
<keyword evidence="3" id="KW-1185">Reference proteome</keyword>
<proteinExistence type="predicted"/>
<name>A0A565BP53_9BRAS</name>
<feature type="region of interest" description="Disordered" evidence="1">
    <location>
        <begin position="27"/>
        <end position="87"/>
    </location>
</feature>
<feature type="compositionally biased region" description="Basic and acidic residues" evidence="1">
    <location>
        <begin position="33"/>
        <end position="45"/>
    </location>
</feature>
<evidence type="ECO:0000313" key="2">
    <source>
        <dbReference type="EMBL" id="VVB02654.1"/>
    </source>
</evidence>
<dbReference type="EMBL" id="CABITT030000004">
    <property type="protein sequence ID" value="VVB02654.1"/>
    <property type="molecule type" value="Genomic_DNA"/>
</dbReference>